<dbReference type="InterPro" id="IPR035906">
    <property type="entry name" value="MetI-like_sf"/>
</dbReference>
<keyword evidence="2 7" id="KW-0813">Transport</keyword>
<comment type="caution">
    <text evidence="10">The sequence shown here is derived from an EMBL/GenBank/DDBJ whole genome shotgun (WGS) entry which is preliminary data.</text>
</comment>
<gene>
    <name evidence="10" type="ORF">DMA12_19705</name>
</gene>
<feature type="transmembrane region" description="Helical" evidence="7">
    <location>
        <begin position="30"/>
        <end position="54"/>
    </location>
</feature>
<feature type="transmembrane region" description="Helical" evidence="7">
    <location>
        <begin position="229"/>
        <end position="249"/>
    </location>
</feature>
<keyword evidence="6 7" id="KW-0472">Membrane</keyword>
<dbReference type="Gene3D" id="1.10.3720.10">
    <property type="entry name" value="MetI-like"/>
    <property type="match status" value="1"/>
</dbReference>
<protein>
    <submittedName>
        <fullName evidence="10">Sugar ABC transporter permease</fullName>
    </submittedName>
</protein>
<dbReference type="InterPro" id="IPR051393">
    <property type="entry name" value="ABC_transporter_permease"/>
</dbReference>
<dbReference type="AlphaFoldDB" id="A0A428WJA8"/>
<comment type="subcellular location">
    <subcellularLocation>
        <location evidence="1 7">Cell membrane</location>
        <topology evidence="1 7">Multi-pass membrane protein</topology>
    </subcellularLocation>
</comment>
<dbReference type="PANTHER" id="PTHR30193">
    <property type="entry name" value="ABC TRANSPORTER PERMEASE PROTEIN"/>
    <property type="match status" value="1"/>
</dbReference>
<dbReference type="OrthoDB" id="4053402at2"/>
<keyword evidence="11" id="KW-1185">Reference proteome</keyword>
<evidence type="ECO:0000256" key="8">
    <source>
        <dbReference type="SAM" id="MobiDB-lite"/>
    </source>
</evidence>
<evidence type="ECO:0000256" key="6">
    <source>
        <dbReference type="ARBA" id="ARBA00023136"/>
    </source>
</evidence>
<feature type="transmembrane region" description="Helical" evidence="7">
    <location>
        <begin position="124"/>
        <end position="145"/>
    </location>
</feature>
<dbReference type="PROSITE" id="PS50928">
    <property type="entry name" value="ABC_TM1"/>
    <property type="match status" value="1"/>
</dbReference>
<keyword evidence="3" id="KW-1003">Cell membrane</keyword>
<evidence type="ECO:0000256" key="1">
    <source>
        <dbReference type="ARBA" id="ARBA00004651"/>
    </source>
</evidence>
<feature type="transmembrane region" description="Helical" evidence="7">
    <location>
        <begin position="86"/>
        <end position="112"/>
    </location>
</feature>
<dbReference type="Proteomes" id="UP000286716">
    <property type="component" value="Unassembled WGS sequence"/>
</dbReference>
<dbReference type="GO" id="GO:0005886">
    <property type="term" value="C:plasma membrane"/>
    <property type="evidence" value="ECO:0007669"/>
    <property type="project" value="UniProtKB-SubCell"/>
</dbReference>
<sequence length="313" mass="33986">MTTATLKPVTRRQATEVRSPGRRRSLGRNLWWFVVPALVCYLYVVVIPAVQGIYMSFTDWSAYSRTRHLVGWENYRGLFDGLSGDALVRTVVVAAVTMAVQNVVGLLLALALNARVFGRNVLRTVIFAPVIVSPLVCGYLFKYIFAPPGIGAANDFLEAVGLEQLRQDWLGQPGTALAVVIVVICWQFVGVSMVVYLAGLQSVPAELLEAAALDGAGAGRRFWYVVRPLLAPAVTINLMLSLIGGLKIFDQIYATTQGGPAGQTETISTLIYKQFSQFGAYGESAALAVALAVGVAILSLIQFMVLRRQERKS</sequence>
<dbReference type="GO" id="GO:0055085">
    <property type="term" value="P:transmembrane transport"/>
    <property type="evidence" value="ECO:0007669"/>
    <property type="project" value="InterPro"/>
</dbReference>
<dbReference type="Pfam" id="PF00528">
    <property type="entry name" value="BPD_transp_1"/>
    <property type="match status" value="1"/>
</dbReference>
<evidence type="ECO:0000256" key="3">
    <source>
        <dbReference type="ARBA" id="ARBA00022475"/>
    </source>
</evidence>
<evidence type="ECO:0000256" key="2">
    <source>
        <dbReference type="ARBA" id="ARBA00022448"/>
    </source>
</evidence>
<dbReference type="PANTHER" id="PTHR30193:SF37">
    <property type="entry name" value="INNER MEMBRANE ABC TRANSPORTER PERMEASE PROTEIN YCJO"/>
    <property type="match status" value="1"/>
</dbReference>
<evidence type="ECO:0000256" key="5">
    <source>
        <dbReference type="ARBA" id="ARBA00022989"/>
    </source>
</evidence>
<proteinExistence type="inferred from homology"/>
<name>A0A428WJA8_AMYBA</name>
<evidence type="ECO:0000313" key="11">
    <source>
        <dbReference type="Proteomes" id="UP000286716"/>
    </source>
</evidence>
<feature type="transmembrane region" description="Helical" evidence="7">
    <location>
        <begin position="176"/>
        <end position="198"/>
    </location>
</feature>
<evidence type="ECO:0000313" key="10">
    <source>
        <dbReference type="EMBL" id="RSM43168.1"/>
    </source>
</evidence>
<organism evidence="10 11">
    <name type="scientific">Amycolatopsis balhimycina DSM 5908</name>
    <dbReference type="NCBI Taxonomy" id="1081091"/>
    <lineage>
        <taxon>Bacteria</taxon>
        <taxon>Bacillati</taxon>
        <taxon>Actinomycetota</taxon>
        <taxon>Actinomycetes</taxon>
        <taxon>Pseudonocardiales</taxon>
        <taxon>Pseudonocardiaceae</taxon>
        <taxon>Amycolatopsis</taxon>
    </lineage>
</organism>
<dbReference type="EMBL" id="QHHU01000026">
    <property type="protein sequence ID" value="RSM43168.1"/>
    <property type="molecule type" value="Genomic_DNA"/>
</dbReference>
<accession>A0A428WJA8</accession>
<evidence type="ECO:0000256" key="4">
    <source>
        <dbReference type="ARBA" id="ARBA00022692"/>
    </source>
</evidence>
<evidence type="ECO:0000259" key="9">
    <source>
        <dbReference type="PROSITE" id="PS50928"/>
    </source>
</evidence>
<dbReference type="RefSeq" id="WP_020639989.1">
    <property type="nucleotide sequence ID" value="NZ_QHHU01000026.1"/>
</dbReference>
<feature type="region of interest" description="Disordered" evidence="8">
    <location>
        <begin position="1"/>
        <end position="20"/>
    </location>
</feature>
<keyword evidence="4 7" id="KW-0812">Transmembrane</keyword>
<dbReference type="InterPro" id="IPR000515">
    <property type="entry name" value="MetI-like"/>
</dbReference>
<feature type="domain" description="ABC transmembrane type-1" evidence="9">
    <location>
        <begin position="87"/>
        <end position="302"/>
    </location>
</feature>
<keyword evidence="5 7" id="KW-1133">Transmembrane helix</keyword>
<reference evidence="10 11" key="1">
    <citation type="submission" date="2018-05" db="EMBL/GenBank/DDBJ databases">
        <title>Evolution of GPA BGCs.</title>
        <authorList>
            <person name="Waglechner N."/>
            <person name="Wright G.D."/>
        </authorList>
    </citation>
    <scope>NUCLEOTIDE SEQUENCE [LARGE SCALE GENOMIC DNA]</scope>
    <source>
        <strain evidence="10 11">DSM 5908</strain>
    </source>
</reference>
<comment type="similarity">
    <text evidence="7">Belongs to the binding-protein-dependent transport system permease family.</text>
</comment>
<feature type="transmembrane region" description="Helical" evidence="7">
    <location>
        <begin position="285"/>
        <end position="306"/>
    </location>
</feature>
<dbReference type="CDD" id="cd06261">
    <property type="entry name" value="TM_PBP2"/>
    <property type="match status" value="1"/>
</dbReference>
<dbReference type="SUPFAM" id="SSF161098">
    <property type="entry name" value="MetI-like"/>
    <property type="match status" value="1"/>
</dbReference>
<evidence type="ECO:0000256" key="7">
    <source>
        <dbReference type="RuleBase" id="RU363032"/>
    </source>
</evidence>